<keyword evidence="3" id="KW-1185">Reference proteome</keyword>
<evidence type="ECO:0000313" key="2">
    <source>
        <dbReference type="EMBL" id="WQH16128.1"/>
    </source>
</evidence>
<dbReference type="Proteomes" id="UP001327459">
    <property type="component" value="Chromosome"/>
</dbReference>
<organism evidence="2 3">
    <name type="scientific">Guyparkeria halophila</name>
    <dbReference type="NCBI Taxonomy" id="47960"/>
    <lineage>
        <taxon>Bacteria</taxon>
        <taxon>Pseudomonadati</taxon>
        <taxon>Pseudomonadota</taxon>
        <taxon>Gammaproteobacteria</taxon>
        <taxon>Chromatiales</taxon>
        <taxon>Thioalkalibacteraceae</taxon>
        <taxon>Guyparkeria</taxon>
    </lineage>
</organism>
<evidence type="ECO:0000256" key="1">
    <source>
        <dbReference type="SAM" id="MobiDB-lite"/>
    </source>
</evidence>
<name>A0ABZ0YWH6_9GAMM</name>
<proteinExistence type="predicted"/>
<feature type="compositionally biased region" description="Basic and acidic residues" evidence="1">
    <location>
        <begin position="25"/>
        <end position="34"/>
    </location>
</feature>
<dbReference type="EMBL" id="CP140153">
    <property type="protein sequence ID" value="WQH16128.1"/>
    <property type="molecule type" value="Genomic_DNA"/>
</dbReference>
<sequence>MSRRDLQEAIQDLVDRGQAKTPDFQPHRPRDGVKPGRAKTAPKPTGNTAGIASPLTEPDVTAREYHDTELVTSADGLFTLPVKPLKKLVMADANGAEVVMEFAAPEPDQ</sequence>
<accession>A0ABZ0YWH6</accession>
<feature type="region of interest" description="Disordered" evidence="1">
    <location>
        <begin position="1"/>
        <end position="58"/>
    </location>
</feature>
<evidence type="ECO:0000313" key="3">
    <source>
        <dbReference type="Proteomes" id="UP001327459"/>
    </source>
</evidence>
<gene>
    <name evidence="2" type="ORF">SR882_10235</name>
</gene>
<dbReference type="RefSeq" id="WP_322521143.1">
    <property type="nucleotide sequence ID" value="NZ_CP140153.1"/>
</dbReference>
<protein>
    <submittedName>
        <fullName evidence="2">Uncharacterized protein</fullName>
    </submittedName>
</protein>
<reference evidence="2 3" key="1">
    <citation type="submission" date="2023-11" db="EMBL/GenBank/DDBJ databases">
        <title>MicrobeMod: A computational toolkit for identifying prokaryotic methylation and restriction-modification with nanopore sequencing.</title>
        <authorList>
            <person name="Crits-Christoph A."/>
            <person name="Kang S.C."/>
            <person name="Lee H."/>
            <person name="Ostrov N."/>
        </authorList>
    </citation>
    <scope>NUCLEOTIDE SEQUENCE [LARGE SCALE GENOMIC DNA]</scope>
    <source>
        <strain evidence="2 3">ATCC 49870</strain>
    </source>
</reference>
<feature type="compositionally biased region" description="Basic and acidic residues" evidence="1">
    <location>
        <begin position="1"/>
        <end position="18"/>
    </location>
</feature>